<dbReference type="SMART" id="SM00422">
    <property type="entry name" value="HTH_MERR"/>
    <property type="match status" value="1"/>
</dbReference>
<evidence type="ECO:0000259" key="1">
    <source>
        <dbReference type="SMART" id="SM00422"/>
    </source>
</evidence>
<dbReference type="InterPro" id="IPR009057">
    <property type="entry name" value="Homeodomain-like_sf"/>
</dbReference>
<dbReference type="SUPFAM" id="SSF46689">
    <property type="entry name" value="Homeodomain-like"/>
    <property type="match status" value="1"/>
</dbReference>
<comment type="caution">
    <text evidence="2">The sequence shown here is derived from an EMBL/GenBank/DDBJ whole genome shotgun (WGS) entry which is preliminary data.</text>
</comment>
<gene>
    <name evidence="2" type="ORF">GCM10009613_55120</name>
</gene>
<feature type="domain" description="HTH merR-type" evidence="1">
    <location>
        <begin position="20"/>
        <end position="93"/>
    </location>
</feature>
<evidence type="ECO:0000313" key="2">
    <source>
        <dbReference type="EMBL" id="GAA1399485.1"/>
    </source>
</evidence>
<dbReference type="Gene3D" id="1.10.10.10">
    <property type="entry name" value="Winged helix-like DNA-binding domain superfamily/Winged helix DNA-binding domain"/>
    <property type="match status" value="1"/>
</dbReference>
<dbReference type="Proteomes" id="UP001501414">
    <property type="component" value="Unassembled WGS sequence"/>
</dbReference>
<accession>A0ABP4IXK7</accession>
<dbReference type="Pfam" id="PF13411">
    <property type="entry name" value="MerR_1"/>
    <property type="match status" value="1"/>
</dbReference>
<dbReference type="RefSeq" id="WP_344027752.1">
    <property type="nucleotide sequence ID" value="NZ_BAAAJK010000048.1"/>
</dbReference>
<dbReference type="Gene3D" id="1.10.1660.10">
    <property type="match status" value="1"/>
</dbReference>
<protein>
    <recommendedName>
        <fullName evidence="1">HTH merR-type domain-containing protein</fullName>
    </recommendedName>
</protein>
<dbReference type="Pfam" id="PF04255">
    <property type="entry name" value="DUF433"/>
    <property type="match status" value="1"/>
</dbReference>
<sequence length="217" mass="24153">MAATELADDERDDNLQHLALTRDKAAALAGLTVRQIDYWAQTGLLEPSTDRRLSPGKRVRLYGFVDVLALLVAAELKARKVSLQHIRAVVEHLRSRGYDRPLTEVVFATVGNRVYFQHADGSWEGDLRPDQLVIHEVLNLRPLRRRIREATIRDTALAGKTERRRGAKGSKPLIAGTRLPVETVRRHLDSGRTDTEILASFPVLTPADVEAVRSGAA</sequence>
<evidence type="ECO:0000313" key="3">
    <source>
        <dbReference type="Proteomes" id="UP001501414"/>
    </source>
</evidence>
<dbReference type="InterPro" id="IPR009061">
    <property type="entry name" value="DNA-bd_dom_put_sf"/>
</dbReference>
<dbReference type="InterPro" id="IPR036388">
    <property type="entry name" value="WH-like_DNA-bd_sf"/>
</dbReference>
<keyword evidence="3" id="KW-1185">Reference proteome</keyword>
<organism evidence="2 3">
    <name type="scientific">Pseudonocardia kongjuensis</name>
    <dbReference type="NCBI Taxonomy" id="102227"/>
    <lineage>
        <taxon>Bacteria</taxon>
        <taxon>Bacillati</taxon>
        <taxon>Actinomycetota</taxon>
        <taxon>Actinomycetes</taxon>
        <taxon>Pseudonocardiales</taxon>
        <taxon>Pseudonocardiaceae</taxon>
        <taxon>Pseudonocardia</taxon>
    </lineage>
</organism>
<dbReference type="SUPFAM" id="SSF46955">
    <property type="entry name" value="Putative DNA-binding domain"/>
    <property type="match status" value="1"/>
</dbReference>
<dbReference type="EMBL" id="BAAAJK010000048">
    <property type="protein sequence ID" value="GAA1399485.1"/>
    <property type="molecule type" value="Genomic_DNA"/>
</dbReference>
<dbReference type="InterPro" id="IPR000551">
    <property type="entry name" value="MerR-type_HTH_dom"/>
</dbReference>
<proteinExistence type="predicted"/>
<dbReference type="InterPro" id="IPR007367">
    <property type="entry name" value="DUF433"/>
</dbReference>
<name>A0ABP4IXK7_9PSEU</name>
<reference evidence="3" key="1">
    <citation type="journal article" date="2019" name="Int. J. Syst. Evol. Microbiol.">
        <title>The Global Catalogue of Microorganisms (GCM) 10K type strain sequencing project: providing services to taxonomists for standard genome sequencing and annotation.</title>
        <authorList>
            <consortium name="The Broad Institute Genomics Platform"/>
            <consortium name="The Broad Institute Genome Sequencing Center for Infectious Disease"/>
            <person name="Wu L."/>
            <person name="Ma J."/>
        </authorList>
    </citation>
    <scope>NUCLEOTIDE SEQUENCE [LARGE SCALE GENOMIC DNA]</scope>
    <source>
        <strain evidence="3">JCM 11896</strain>
    </source>
</reference>